<dbReference type="Proteomes" id="UP000253817">
    <property type="component" value="Unassembled WGS sequence"/>
</dbReference>
<reference evidence="2" key="3">
    <citation type="journal article" date="2019" name="Microbiol. Resour. Announc.">
        <title>Draft Genome Sequences of Type Strains of Gordonibacter faecihominis, Paraeggerthella hongkongensis, Parvibacter caecicola,Slackia equolifaciens, Slackia faecicanis, and Slackia isoflavoniconvertens.</title>
        <authorList>
            <person name="Danylec N."/>
            <person name="Stoll D.A."/>
            <person name="Dotsch A."/>
            <person name="Huch M."/>
        </authorList>
    </citation>
    <scope>NUCLEOTIDE SEQUENCE</scope>
    <source>
        <strain evidence="2">DSM 16107</strain>
    </source>
</reference>
<dbReference type="Pfam" id="PF01750">
    <property type="entry name" value="HycI"/>
    <property type="match status" value="1"/>
</dbReference>
<dbReference type="GO" id="GO:0008047">
    <property type="term" value="F:enzyme activator activity"/>
    <property type="evidence" value="ECO:0007669"/>
    <property type="project" value="InterPro"/>
</dbReference>
<name>A0A3N0IV70_9ACTN</name>
<dbReference type="EMBL" id="PPTT01000018">
    <property type="protein sequence ID" value="RDB68128.1"/>
    <property type="molecule type" value="Genomic_DNA"/>
</dbReference>
<evidence type="ECO:0000313" key="2">
    <source>
        <dbReference type="EMBL" id="RNM40878.1"/>
    </source>
</evidence>
<dbReference type="PRINTS" id="PR00446">
    <property type="entry name" value="HYDRGNUPTAKE"/>
</dbReference>
<sequence length="153" mass="16622">MSGVVLTAGSVLRGDDAAGPMLAKLLEEQPVEGWCVVDGGQTPEDDLAVVRRAAPDRILFVDAAQMELKPGEIRRLRAEDVATQFLITTHSLPITFLLGELDRICDNVTFLGIQLRSTEFFDPLSPEVRAALDDVMGCLRNGGDFTRYAAMGD</sequence>
<keyword evidence="3" id="KW-1185">Reference proteome</keyword>
<dbReference type="InterPro" id="IPR000671">
    <property type="entry name" value="Peptidase_A31"/>
</dbReference>
<evidence type="ECO:0000313" key="3">
    <source>
        <dbReference type="Proteomes" id="UP000253817"/>
    </source>
</evidence>
<reference evidence="4" key="2">
    <citation type="submission" date="2018-05" db="EMBL/GenBank/DDBJ databases">
        <title>Genome Sequencing of selected type strains of the family Eggerthellaceae.</title>
        <authorList>
            <person name="Danylec N."/>
            <person name="Stoll D.A."/>
            <person name="Doetsch A."/>
            <person name="Huch M."/>
        </authorList>
    </citation>
    <scope>NUCLEOTIDE SEQUENCE [LARGE SCALE GENOMIC DNA]</scope>
    <source>
        <strain evidence="4">DSM 16107</strain>
    </source>
</reference>
<dbReference type="CDD" id="cd06067">
    <property type="entry name" value="H2MP_MemB-H2evol"/>
    <property type="match status" value="1"/>
</dbReference>
<dbReference type="GO" id="GO:0016485">
    <property type="term" value="P:protein processing"/>
    <property type="evidence" value="ECO:0007669"/>
    <property type="project" value="TreeGrafter"/>
</dbReference>
<proteinExistence type="predicted"/>
<dbReference type="InterPro" id="IPR023430">
    <property type="entry name" value="Pept_HybD-like_dom_sf"/>
</dbReference>
<protein>
    <submittedName>
        <fullName evidence="2">Hydrogenase maturation peptidase HycI</fullName>
    </submittedName>
</protein>
<dbReference type="PANTHER" id="PTHR30302:SF4">
    <property type="entry name" value="HYDROGENASE 3 MATURATION PROTEASE"/>
    <property type="match status" value="1"/>
</dbReference>
<dbReference type="AlphaFoldDB" id="A0A3N0IV70"/>
<dbReference type="NCBIfam" id="TIGR00142">
    <property type="entry name" value="hycI"/>
    <property type="match status" value="1"/>
</dbReference>
<reference evidence="1 3" key="1">
    <citation type="journal article" date="2018" name="Elife">
        <title>Discovery and characterization of a prevalent human gut bacterial enzyme sufficient for the inactivation of a family of plant toxins.</title>
        <authorList>
            <person name="Koppel N."/>
            <person name="Bisanz J.E."/>
            <person name="Pandelia M.E."/>
            <person name="Turnbaugh P.J."/>
            <person name="Balskus E.P."/>
        </authorList>
    </citation>
    <scope>NUCLEOTIDE SEQUENCE [LARGE SCALE GENOMIC DNA]</scope>
    <source>
        <strain evidence="1 3">DSM 16107</strain>
    </source>
</reference>
<evidence type="ECO:0000313" key="4">
    <source>
        <dbReference type="Proteomes" id="UP000270112"/>
    </source>
</evidence>
<dbReference type="NCBIfam" id="TIGR00072">
    <property type="entry name" value="hydrog_prot"/>
    <property type="match status" value="1"/>
</dbReference>
<dbReference type="EMBL" id="QICC01000059">
    <property type="protein sequence ID" value="RNM40878.1"/>
    <property type="molecule type" value="Genomic_DNA"/>
</dbReference>
<dbReference type="InterPro" id="IPR004420">
    <property type="entry name" value="Pept_A31_hyd_mat_HycI"/>
</dbReference>
<dbReference type="OrthoDB" id="1723372at2"/>
<comment type="caution">
    <text evidence="2">The sequence shown here is derived from an EMBL/GenBank/DDBJ whole genome shotgun (WGS) entry which is preliminary data.</text>
</comment>
<dbReference type="PANTHER" id="PTHR30302">
    <property type="entry name" value="HYDROGENASE 1 MATURATION PROTEASE"/>
    <property type="match status" value="1"/>
</dbReference>
<organism evidence="2 4">
    <name type="scientific">Eggerthella sinensis</name>
    <dbReference type="NCBI Taxonomy" id="242230"/>
    <lineage>
        <taxon>Bacteria</taxon>
        <taxon>Bacillati</taxon>
        <taxon>Actinomycetota</taxon>
        <taxon>Coriobacteriia</taxon>
        <taxon>Eggerthellales</taxon>
        <taxon>Eggerthellaceae</taxon>
        <taxon>Eggerthella</taxon>
    </lineage>
</organism>
<dbReference type="RefSeq" id="WP_114546770.1">
    <property type="nucleotide sequence ID" value="NZ_PPTT01000018.1"/>
</dbReference>
<dbReference type="SUPFAM" id="SSF53163">
    <property type="entry name" value="HybD-like"/>
    <property type="match status" value="1"/>
</dbReference>
<evidence type="ECO:0000313" key="1">
    <source>
        <dbReference type="EMBL" id="RDB68128.1"/>
    </source>
</evidence>
<gene>
    <name evidence="1" type="ORF">C1876_10960</name>
    <name evidence="2" type="ORF">DMP09_12230</name>
</gene>
<accession>A0A3N0IV70</accession>
<dbReference type="GO" id="GO:0004175">
    <property type="term" value="F:endopeptidase activity"/>
    <property type="evidence" value="ECO:0007669"/>
    <property type="project" value="TreeGrafter"/>
</dbReference>
<dbReference type="Proteomes" id="UP000270112">
    <property type="component" value="Unassembled WGS sequence"/>
</dbReference>
<dbReference type="Gene3D" id="3.40.50.1450">
    <property type="entry name" value="HybD-like"/>
    <property type="match status" value="1"/>
</dbReference>